<keyword evidence="2" id="KW-1133">Transmembrane helix</keyword>
<feature type="compositionally biased region" description="Pro residues" evidence="1">
    <location>
        <begin position="142"/>
        <end position="157"/>
    </location>
</feature>
<gene>
    <name evidence="3" type="ORF">GEV26_00990</name>
</gene>
<dbReference type="KEGG" id="aef:GEV26_00990"/>
<dbReference type="AlphaFoldDB" id="A0A5Q2MBX8"/>
<evidence type="ECO:0000313" key="3">
    <source>
        <dbReference type="EMBL" id="QGG40068.1"/>
    </source>
</evidence>
<evidence type="ECO:0000256" key="2">
    <source>
        <dbReference type="SAM" id="Phobius"/>
    </source>
</evidence>
<evidence type="ECO:0000256" key="1">
    <source>
        <dbReference type="SAM" id="MobiDB-lite"/>
    </source>
</evidence>
<proteinExistence type="predicted"/>
<name>A0A5Q2MBX8_9ACTN</name>
<feature type="region of interest" description="Disordered" evidence="1">
    <location>
        <begin position="131"/>
        <end position="179"/>
    </location>
</feature>
<reference evidence="3 4" key="1">
    <citation type="submission" date="2019-11" db="EMBL/GenBank/DDBJ databases">
        <authorList>
            <person name="Li J."/>
        </authorList>
    </citation>
    <scope>NUCLEOTIDE SEQUENCE [LARGE SCALE GENOMIC DNA]</scope>
    <source>
        <strain evidence="3 4">MF47</strain>
    </source>
</reference>
<evidence type="ECO:0000313" key="4">
    <source>
        <dbReference type="Proteomes" id="UP000392064"/>
    </source>
</evidence>
<feature type="region of interest" description="Disordered" evidence="1">
    <location>
        <begin position="1"/>
        <end position="21"/>
    </location>
</feature>
<keyword evidence="4" id="KW-1185">Reference proteome</keyword>
<keyword evidence="2" id="KW-0812">Transmembrane</keyword>
<sequence length="179" mass="19273">MPRPFKKTAPTTFRDKLESQLSDLADQTDELRKVVVARAPEVRDQLVEQAGELRQQVVERAPGVRDQIVAAIPDKDQLLDLRDDLFERLPENVQEKLPERSKPKKTRLRKVAALGVLTGAGAAAFAILKRRGQPDHAYTPPTSTPPPAAPTTPPPPSSSTAPTAADLTGDGTDGTAGKS</sequence>
<protein>
    <submittedName>
        <fullName evidence="3">Uncharacterized protein</fullName>
    </submittedName>
</protein>
<dbReference type="EMBL" id="CP045737">
    <property type="protein sequence ID" value="QGG40068.1"/>
    <property type="molecule type" value="Genomic_DNA"/>
</dbReference>
<organism evidence="3 4">
    <name type="scientific">Aeromicrobium yanjiei</name>
    <dbReference type="NCBI Taxonomy" id="2662028"/>
    <lineage>
        <taxon>Bacteria</taxon>
        <taxon>Bacillati</taxon>
        <taxon>Actinomycetota</taxon>
        <taxon>Actinomycetes</taxon>
        <taxon>Propionibacteriales</taxon>
        <taxon>Nocardioidaceae</taxon>
        <taxon>Aeromicrobium</taxon>
    </lineage>
</organism>
<dbReference type="Proteomes" id="UP000392064">
    <property type="component" value="Chromosome"/>
</dbReference>
<feature type="transmembrane region" description="Helical" evidence="2">
    <location>
        <begin position="111"/>
        <end position="128"/>
    </location>
</feature>
<accession>A0A5Q2MBX8</accession>
<dbReference type="RefSeq" id="WP_153651341.1">
    <property type="nucleotide sequence ID" value="NZ_CP045737.1"/>
</dbReference>
<keyword evidence="2" id="KW-0472">Membrane</keyword>
<feature type="compositionally biased region" description="Low complexity" evidence="1">
    <location>
        <begin position="158"/>
        <end position="179"/>
    </location>
</feature>